<evidence type="ECO:0000313" key="2">
    <source>
        <dbReference type="EMBL" id="KZT24298.1"/>
    </source>
</evidence>
<organism evidence="2 3">
    <name type="scientific">Neolentinus lepideus HHB14362 ss-1</name>
    <dbReference type="NCBI Taxonomy" id="1314782"/>
    <lineage>
        <taxon>Eukaryota</taxon>
        <taxon>Fungi</taxon>
        <taxon>Dikarya</taxon>
        <taxon>Basidiomycota</taxon>
        <taxon>Agaricomycotina</taxon>
        <taxon>Agaricomycetes</taxon>
        <taxon>Gloeophyllales</taxon>
        <taxon>Gloeophyllaceae</taxon>
        <taxon>Neolentinus</taxon>
    </lineage>
</organism>
<dbReference type="AlphaFoldDB" id="A0A165RUV2"/>
<accession>A0A165RUV2</accession>
<proteinExistence type="predicted"/>
<sequence length="147" mass="16477">MAMSGGMLLRTFPCIVQALPHSSRLNITSTRMGRLHHPDYAQERTVTGEAEAGARMTSAEKRKPSSSLRLRTLDFQNLSPEDFVVLSGRMTPLTIKSYSRLVYSSAYTNHFPDGTQEFFYWHTEPGAPAFAGQVRFRVTNSKDPASF</sequence>
<dbReference type="Proteomes" id="UP000076761">
    <property type="component" value="Unassembled WGS sequence"/>
</dbReference>
<dbReference type="EMBL" id="KV425578">
    <property type="protein sequence ID" value="KZT24298.1"/>
    <property type="molecule type" value="Genomic_DNA"/>
</dbReference>
<evidence type="ECO:0000256" key="1">
    <source>
        <dbReference type="SAM" id="MobiDB-lite"/>
    </source>
</evidence>
<name>A0A165RUV2_9AGAM</name>
<dbReference type="OrthoDB" id="2961574at2759"/>
<evidence type="ECO:0000313" key="3">
    <source>
        <dbReference type="Proteomes" id="UP000076761"/>
    </source>
</evidence>
<dbReference type="InParanoid" id="A0A165RUV2"/>
<reference evidence="2 3" key="1">
    <citation type="journal article" date="2016" name="Mol. Biol. Evol.">
        <title>Comparative Genomics of Early-Diverging Mushroom-Forming Fungi Provides Insights into the Origins of Lignocellulose Decay Capabilities.</title>
        <authorList>
            <person name="Nagy L.G."/>
            <person name="Riley R."/>
            <person name="Tritt A."/>
            <person name="Adam C."/>
            <person name="Daum C."/>
            <person name="Floudas D."/>
            <person name="Sun H."/>
            <person name="Yadav J.S."/>
            <person name="Pangilinan J."/>
            <person name="Larsson K.H."/>
            <person name="Matsuura K."/>
            <person name="Barry K."/>
            <person name="Labutti K."/>
            <person name="Kuo R."/>
            <person name="Ohm R.A."/>
            <person name="Bhattacharya S.S."/>
            <person name="Shirouzu T."/>
            <person name="Yoshinaga Y."/>
            <person name="Martin F.M."/>
            <person name="Grigoriev I.V."/>
            <person name="Hibbett D.S."/>
        </authorList>
    </citation>
    <scope>NUCLEOTIDE SEQUENCE [LARGE SCALE GENOMIC DNA]</scope>
    <source>
        <strain evidence="2 3">HHB14362 ss-1</strain>
    </source>
</reference>
<gene>
    <name evidence="2" type="ORF">NEOLEDRAFT_1135066</name>
</gene>
<keyword evidence="3" id="KW-1185">Reference proteome</keyword>
<feature type="region of interest" description="Disordered" evidence="1">
    <location>
        <begin position="39"/>
        <end position="65"/>
    </location>
</feature>
<protein>
    <submittedName>
        <fullName evidence="2">Uncharacterized protein</fullName>
    </submittedName>
</protein>